<dbReference type="Proteomes" id="UP001152622">
    <property type="component" value="Chromosome 2"/>
</dbReference>
<evidence type="ECO:0000313" key="2">
    <source>
        <dbReference type="EMBL" id="KAJ8373615.1"/>
    </source>
</evidence>
<comment type="caution">
    <text evidence="2">The sequence shown here is derived from an EMBL/GenBank/DDBJ whole genome shotgun (WGS) entry which is preliminary data.</text>
</comment>
<gene>
    <name evidence="2" type="ORF">SKAU_G00041950</name>
</gene>
<reference evidence="2" key="1">
    <citation type="journal article" date="2023" name="Science">
        <title>Genome structures resolve the early diversification of teleost fishes.</title>
        <authorList>
            <person name="Parey E."/>
            <person name="Louis A."/>
            <person name="Montfort J."/>
            <person name="Bouchez O."/>
            <person name="Roques C."/>
            <person name="Iampietro C."/>
            <person name="Lluch J."/>
            <person name="Castinel A."/>
            <person name="Donnadieu C."/>
            <person name="Desvignes T."/>
            <person name="Floi Bucao C."/>
            <person name="Jouanno E."/>
            <person name="Wen M."/>
            <person name="Mejri S."/>
            <person name="Dirks R."/>
            <person name="Jansen H."/>
            <person name="Henkel C."/>
            <person name="Chen W.J."/>
            <person name="Zahm M."/>
            <person name="Cabau C."/>
            <person name="Klopp C."/>
            <person name="Thompson A.W."/>
            <person name="Robinson-Rechavi M."/>
            <person name="Braasch I."/>
            <person name="Lecointre G."/>
            <person name="Bobe J."/>
            <person name="Postlethwait J.H."/>
            <person name="Berthelot C."/>
            <person name="Roest Crollius H."/>
            <person name="Guiguen Y."/>
        </authorList>
    </citation>
    <scope>NUCLEOTIDE SEQUENCE</scope>
    <source>
        <strain evidence="2">WJC10195</strain>
    </source>
</reference>
<dbReference type="EMBL" id="JAINUF010000002">
    <property type="protein sequence ID" value="KAJ8373615.1"/>
    <property type="molecule type" value="Genomic_DNA"/>
</dbReference>
<organism evidence="2 3">
    <name type="scientific">Synaphobranchus kaupii</name>
    <name type="common">Kaup's arrowtooth eel</name>
    <dbReference type="NCBI Taxonomy" id="118154"/>
    <lineage>
        <taxon>Eukaryota</taxon>
        <taxon>Metazoa</taxon>
        <taxon>Chordata</taxon>
        <taxon>Craniata</taxon>
        <taxon>Vertebrata</taxon>
        <taxon>Euteleostomi</taxon>
        <taxon>Actinopterygii</taxon>
        <taxon>Neopterygii</taxon>
        <taxon>Teleostei</taxon>
        <taxon>Anguilliformes</taxon>
        <taxon>Synaphobranchidae</taxon>
        <taxon>Synaphobranchus</taxon>
    </lineage>
</organism>
<keyword evidence="1" id="KW-0472">Membrane</keyword>
<name>A0A9Q1G1G4_SYNKA</name>
<keyword evidence="1" id="KW-1133">Transmembrane helix</keyword>
<proteinExistence type="predicted"/>
<accession>A0A9Q1G1G4</accession>
<evidence type="ECO:0000256" key="1">
    <source>
        <dbReference type="SAM" id="Phobius"/>
    </source>
</evidence>
<feature type="transmembrane region" description="Helical" evidence="1">
    <location>
        <begin position="43"/>
        <end position="64"/>
    </location>
</feature>
<evidence type="ECO:0000313" key="3">
    <source>
        <dbReference type="Proteomes" id="UP001152622"/>
    </source>
</evidence>
<sequence length="99" mass="11036">MFRGIILSKLLEEHQSLQSSAVFGGGVWTMGGKGISDFFSSEIFIGPVVVLVFLILAGSVFYCIRRRRRAQKRLTQRLSEIVVVRAEGENQDGPTQVHI</sequence>
<keyword evidence="3" id="KW-1185">Reference proteome</keyword>
<dbReference type="AlphaFoldDB" id="A0A9Q1G1G4"/>
<protein>
    <submittedName>
        <fullName evidence="2">Uncharacterized protein</fullName>
    </submittedName>
</protein>
<keyword evidence="1" id="KW-0812">Transmembrane</keyword>